<dbReference type="AlphaFoldDB" id="S8A710"/>
<dbReference type="InterPro" id="IPR017972">
    <property type="entry name" value="Cyt_P450_CS"/>
</dbReference>
<dbReference type="OMA" id="WQEWLFE"/>
<keyword evidence="10" id="KW-1185">Reference proteome</keyword>
<gene>
    <name evidence="9" type="ORF">H072_9505</name>
</gene>
<dbReference type="GO" id="GO:0020037">
    <property type="term" value="F:heme binding"/>
    <property type="evidence" value="ECO:0007669"/>
    <property type="project" value="InterPro"/>
</dbReference>
<evidence type="ECO:0000313" key="9">
    <source>
        <dbReference type="EMBL" id="EPS36901.1"/>
    </source>
</evidence>
<dbReference type="SUPFAM" id="SSF48264">
    <property type="entry name" value="Cytochrome P450"/>
    <property type="match status" value="1"/>
</dbReference>
<evidence type="ECO:0000256" key="5">
    <source>
        <dbReference type="ARBA" id="ARBA00023004"/>
    </source>
</evidence>
<dbReference type="InterPro" id="IPR050196">
    <property type="entry name" value="Cytochrome_P450_Monoox"/>
</dbReference>
<dbReference type="InterPro" id="IPR036396">
    <property type="entry name" value="Cyt_P450_sf"/>
</dbReference>
<reference evidence="10" key="2">
    <citation type="submission" date="2013-04" db="EMBL/GenBank/DDBJ databases">
        <title>Genomic mechanisms accounting for the adaptation to parasitism in nematode-trapping fungi.</title>
        <authorList>
            <person name="Ahren D.G."/>
        </authorList>
    </citation>
    <scope>NUCLEOTIDE SEQUENCE [LARGE SCALE GENOMIC DNA]</scope>
    <source>
        <strain evidence="10">CBS 200.50</strain>
    </source>
</reference>
<dbReference type="PROSITE" id="PS00086">
    <property type="entry name" value="CYTOCHROME_P450"/>
    <property type="match status" value="1"/>
</dbReference>
<evidence type="ECO:0000256" key="3">
    <source>
        <dbReference type="ARBA" id="ARBA00022723"/>
    </source>
</evidence>
<dbReference type="InterPro" id="IPR001128">
    <property type="entry name" value="Cyt_P450"/>
</dbReference>
<proteinExistence type="inferred from homology"/>
<keyword evidence="4 8" id="KW-0560">Oxidoreductase</keyword>
<comment type="cofactor">
    <cofactor evidence="7">
        <name>heme</name>
        <dbReference type="ChEBI" id="CHEBI:30413"/>
    </cofactor>
</comment>
<dbReference type="GO" id="GO:0005506">
    <property type="term" value="F:iron ion binding"/>
    <property type="evidence" value="ECO:0007669"/>
    <property type="project" value="InterPro"/>
</dbReference>
<dbReference type="Proteomes" id="UP000015100">
    <property type="component" value="Unassembled WGS sequence"/>
</dbReference>
<keyword evidence="5 7" id="KW-0408">Iron</keyword>
<evidence type="ECO:0000256" key="8">
    <source>
        <dbReference type="RuleBase" id="RU000461"/>
    </source>
</evidence>
<dbReference type="PRINTS" id="PR00463">
    <property type="entry name" value="EP450I"/>
</dbReference>
<keyword evidence="3 7" id="KW-0479">Metal-binding</keyword>
<keyword evidence="2 7" id="KW-0349">Heme</keyword>
<evidence type="ECO:0000256" key="1">
    <source>
        <dbReference type="ARBA" id="ARBA00010617"/>
    </source>
</evidence>
<dbReference type="GO" id="GO:0016705">
    <property type="term" value="F:oxidoreductase activity, acting on paired donors, with incorporation or reduction of molecular oxygen"/>
    <property type="evidence" value="ECO:0007669"/>
    <property type="project" value="InterPro"/>
</dbReference>
<dbReference type="PANTHER" id="PTHR24291">
    <property type="entry name" value="CYTOCHROME P450 FAMILY 4"/>
    <property type="match status" value="1"/>
</dbReference>
<dbReference type="eggNOG" id="KOG0158">
    <property type="taxonomic scope" value="Eukaryota"/>
</dbReference>
<organism evidence="9 10">
    <name type="scientific">Dactylellina haptotyla (strain CBS 200.50)</name>
    <name type="common">Nematode-trapping fungus</name>
    <name type="synonym">Monacrosporium haptotylum</name>
    <dbReference type="NCBI Taxonomy" id="1284197"/>
    <lineage>
        <taxon>Eukaryota</taxon>
        <taxon>Fungi</taxon>
        <taxon>Dikarya</taxon>
        <taxon>Ascomycota</taxon>
        <taxon>Pezizomycotina</taxon>
        <taxon>Orbiliomycetes</taxon>
        <taxon>Orbiliales</taxon>
        <taxon>Orbiliaceae</taxon>
        <taxon>Dactylellina</taxon>
    </lineage>
</organism>
<comment type="similarity">
    <text evidence="1 8">Belongs to the cytochrome P450 family.</text>
</comment>
<feature type="binding site" description="axial binding residue" evidence="7">
    <location>
        <position position="524"/>
    </location>
    <ligand>
        <name>heme</name>
        <dbReference type="ChEBI" id="CHEBI:30413"/>
    </ligand>
    <ligandPart>
        <name>Fe</name>
        <dbReference type="ChEBI" id="CHEBI:18248"/>
    </ligandPart>
</feature>
<comment type="caution">
    <text evidence="9">The sequence shown here is derived from an EMBL/GenBank/DDBJ whole genome shotgun (WGS) entry which is preliminary data.</text>
</comment>
<keyword evidence="6 8" id="KW-0503">Monooxygenase</keyword>
<dbReference type="GO" id="GO:0004497">
    <property type="term" value="F:monooxygenase activity"/>
    <property type="evidence" value="ECO:0007669"/>
    <property type="project" value="UniProtKB-KW"/>
</dbReference>
<evidence type="ECO:0000313" key="10">
    <source>
        <dbReference type="Proteomes" id="UP000015100"/>
    </source>
</evidence>
<evidence type="ECO:0008006" key="11">
    <source>
        <dbReference type="Google" id="ProtNLM"/>
    </source>
</evidence>
<dbReference type="Pfam" id="PF00067">
    <property type="entry name" value="p450"/>
    <property type="match status" value="2"/>
</dbReference>
<evidence type="ECO:0000256" key="7">
    <source>
        <dbReference type="PIRSR" id="PIRSR602401-1"/>
    </source>
</evidence>
<sequence length="615" mass="69486">MAILRILGLVFLTYTLSQIFKLLRNLQKAHKLGIPVVTIPVAQDNPIWMIISIPLRPLLKRILPDDLFTRLGVTMHGWEHNFKFIPYQKWSAPHGSPKSLVLAGIGTVELSTWDHEIIADVLRRPKDFPQFDMANFLLNRFGDNVLSTDGEVWARHRKLVASTLNEKISKVVFDQSTNLAKGLLGELLEESEPGSAAVETNRIFDLVKKLAITVLSNAGMGGNEPWKDPTMKVIKPGFKLPYIETVKGLIGNIVAAAILPPWFTRFYPSFLPGGDTMRLLSHAVREFRVHTADLIDEEKKRIASHDSLTRNNILSMLLSASKEGEKDERRSQGKDSSLSDQEIMGNLYVFTAAGFDSTANSINFCIVELLRNPFYQEWLFEEIDSILPTDPNEPVDYAATFPRAYRCLSVMLETLRLHPALVHIAKMTKSPQTIRTPTSTIQVPSGVIIYINSVVVHRDPDVWRDLNRTPLDAANDVEAERSLPDELKFRPTRWINTGTEATQPRLFQPPRGVFVPWSMGPRVCPGQKMAQVEFVAIILVLLRYHRLEAVKIKVADKSGTSREETDAELRQRLSGLAERCVSKITQEMDVYDIKDSEAENVGRTRGVRVRLVRRK</sequence>
<evidence type="ECO:0000256" key="4">
    <source>
        <dbReference type="ARBA" id="ARBA00023002"/>
    </source>
</evidence>
<dbReference type="HOGENOM" id="CLU_001570_25_2_1"/>
<evidence type="ECO:0000256" key="6">
    <source>
        <dbReference type="ARBA" id="ARBA00023033"/>
    </source>
</evidence>
<accession>S8A710</accession>
<dbReference type="Gene3D" id="1.10.630.10">
    <property type="entry name" value="Cytochrome P450"/>
    <property type="match status" value="1"/>
</dbReference>
<reference evidence="9 10" key="1">
    <citation type="journal article" date="2013" name="PLoS Genet.">
        <title>Genomic mechanisms accounting for the adaptation to parasitism in nematode-trapping fungi.</title>
        <authorList>
            <person name="Meerupati T."/>
            <person name="Andersson K.M."/>
            <person name="Friman E."/>
            <person name="Kumar D."/>
            <person name="Tunlid A."/>
            <person name="Ahren D."/>
        </authorList>
    </citation>
    <scope>NUCLEOTIDE SEQUENCE [LARGE SCALE GENOMIC DNA]</scope>
    <source>
        <strain evidence="9 10">CBS 200.50</strain>
    </source>
</reference>
<dbReference type="OrthoDB" id="1470350at2759"/>
<dbReference type="PANTHER" id="PTHR24291:SF50">
    <property type="entry name" value="BIFUNCTIONAL ALBAFLAVENONE MONOOXYGENASE_TERPENE SYNTHASE"/>
    <property type="match status" value="1"/>
</dbReference>
<dbReference type="STRING" id="1284197.S8A710"/>
<evidence type="ECO:0000256" key="2">
    <source>
        <dbReference type="ARBA" id="ARBA00022617"/>
    </source>
</evidence>
<dbReference type="InterPro" id="IPR002401">
    <property type="entry name" value="Cyt_P450_E_grp-I"/>
</dbReference>
<name>S8A710_DACHA</name>
<protein>
    <recommendedName>
        <fullName evidence="11">Cytochrome P450</fullName>
    </recommendedName>
</protein>
<dbReference type="PRINTS" id="PR00385">
    <property type="entry name" value="P450"/>
</dbReference>
<dbReference type="EMBL" id="AQGS01000814">
    <property type="protein sequence ID" value="EPS36901.1"/>
    <property type="molecule type" value="Genomic_DNA"/>
</dbReference>